<keyword evidence="3" id="KW-0547">Nucleotide-binding</keyword>
<dbReference type="FunFam" id="3.40.50.300:FF:000218">
    <property type="entry name" value="Multidrug ABC transporter ATP-binding protein"/>
    <property type="match status" value="1"/>
</dbReference>
<dbReference type="Pfam" id="PF00664">
    <property type="entry name" value="ABC_membrane"/>
    <property type="match status" value="1"/>
</dbReference>
<dbReference type="Pfam" id="PF00005">
    <property type="entry name" value="ABC_tran"/>
    <property type="match status" value="1"/>
</dbReference>
<comment type="caution">
    <text evidence="12">The sequence shown here is derived from an EMBL/GenBank/DDBJ whole genome shotgun (WGS) entry which is preliminary data.</text>
</comment>
<dbReference type="InterPro" id="IPR017871">
    <property type="entry name" value="ABC_transporter-like_CS"/>
</dbReference>
<keyword evidence="4" id="KW-0378">Hydrolase</keyword>
<feature type="transmembrane region" description="Helical" evidence="8">
    <location>
        <begin position="418"/>
        <end position="438"/>
    </location>
</feature>
<evidence type="ECO:0000256" key="8">
    <source>
        <dbReference type="SAM" id="Phobius"/>
    </source>
</evidence>
<dbReference type="Proteomes" id="UP000235564">
    <property type="component" value="Unassembled WGS sequence"/>
</dbReference>
<organism evidence="12 13">
    <name type="scientific">Hoylesella buccalis</name>
    <dbReference type="NCBI Taxonomy" id="28127"/>
    <lineage>
        <taxon>Bacteria</taxon>
        <taxon>Pseudomonadati</taxon>
        <taxon>Bacteroidota</taxon>
        <taxon>Bacteroidia</taxon>
        <taxon>Bacteroidales</taxon>
        <taxon>Prevotellaceae</taxon>
        <taxon>Hoylesella</taxon>
    </lineage>
</organism>
<dbReference type="GO" id="GO:0006508">
    <property type="term" value="P:proteolysis"/>
    <property type="evidence" value="ECO:0007669"/>
    <property type="project" value="InterPro"/>
</dbReference>
<dbReference type="PROSITE" id="PS50929">
    <property type="entry name" value="ABC_TM1F"/>
    <property type="match status" value="1"/>
</dbReference>
<dbReference type="RefSeq" id="WP_102697339.1">
    <property type="nucleotide sequence ID" value="NZ_PNGJ01000005.1"/>
</dbReference>
<dbReference type="AlphaFoldDB" id="A0A2N6QQF7"/>
<evidence type="ECO:0000256" key="5">
    <source>
        <dbReference type="ARBA" id="ARBA00022840"/>
    </source>
</evidence>
<dbReference type="OrthoDB" id="9760358at2"/>
<gene>
    <name evidence="12" type="ORF">CJ231_06890</name>
</gene>
<accession>A0A2N6QQF7</accession>
<evidence type="ECO:0000256" key="3">
    <source>
        <dbReference type="ARBA" id="ARBA00022741"/>
    </source>
</evidence>
<dbReference type="CDD" id="cd02418">
    <property type="entry name" value="Peptidase_C39B"/>
    <property type="match status" value="1"/>
</dbReference>
<dbReference type="Pfam" id="PF03412">
    <property type="entry name" value="Peptidase_C39"/>
    <property type="match status" value="1"/>
</dbReference>
<evidence type="ECO:0000259" key="10">
    <source>
        <dbReference type="PROSITE" id="PS50929"/>
    </source>
</evidence>
<dbReference type="InterPro" id="IPR003593">
    <property type="entry name" value="AAA+_ATPase"/>
</dbReference>
<dbReference type="GO" id="GO:0015421">
    <property type="term" value="F:ABC-type oligopeptide transporter activity"/>
    <property type="evidence" value="ECO:0007669"/>
    <property type="project" value="TreeGrafter"/>
</dbReference>
<sequence>MNNKVIKIKQQDITDCGAASLASVCAYYGLKFPIARIRQYAFTDKKGTNVLGMIEAAKKLGLEAKGVRAQSEALKIIPLPAIAHIVVKEILHHFVVIYKVSSKYIEYMDPSDGELHRVAWDKFQKEWTGVLILLEPKECFIQGNMKTSIPHRFLQLVSPHKRIMVEVLFGAIVCSILGLSTSIYVGKIVDYVLVDQNTNLLNLMGVLMLIIIIVRIFISSTKSILALKTSQMIDATLILGYYKHILNLPQLFFDTMRVGEIISRVNDAVKIRTFINNVSVDLTVNILILVFAVSVMFAYSWQLALVTLVSAPLFLIVFLLFNRLNKKYQRYIMETGADLESQLVESLNAITTIKRFGIEDHANLKTESRFVRLIRNTYISSRGAIFASSGIDLISSAVTVVILWVGSRLVLEQSLTPGNLMIFYSLIGYVLSPIGSLITSNQIIQDAMIAADRLFQILDLEVEESNMEQRITLTPEIIGDIAFEKVSFSYGSRKQVFESLNLTIPKGRTTAIVGESGSGKTTLISLLQHIYPIQSGNINIGKYDISMISNESLRRVISTVPQKVELFAGTLLSNICLGDLQPDMRRVFDIIEKLGLKDFVDGMPQGLDTIISEQGTTLSGGERQRISIARALYKQPEILIFDEATSSLDSISERYVKQILTDLATQGKTIIVIAHRLSTVKDADMIVVIDKGLVAEYGTHNNLIIQKGVYSKLWKEQFNVIE</sequence>
<evidence type="ECO:0000256" key="7">
    <source>
        <dbReference type="ARBA" id="ARBA00023136"/>
    </source>
</evidence>
<dbReference type="SMART" id="SM00382">
    <property type="entry name" value="AAA"/>
    <property type="match status" value="1"/>
</dbReference>
<dbReference type="InterPro" id="IPR036640">
    <property type="entry name" value="ABC1_TM_sf"/>
</dbReference>
<feature type="transmembrane region" description="Helical" evidence="8">
    <location>
        <begin position="384"/>
        <end position="406"/>
    </location>
</feature>
<evidence type="ECO:0000256" key="1">
    <source>
        <dbReference type="ARBA" id="ARBA00004651"/>
    </source>
</evidence>
<dbReference type="GO" id="GO:0005524">
    <property type="term" value="F:ATP binding"/>
    <property type="evidence" value="ECO:0007669"/>
    <property type="project" value="UniProtKB-KW"/>
</dbReference>
<feature type="transmembrane region" description="Helical" evidence="8">
    <location>
        <begin position="163"/>
        <end position="185"/>
    </location>
</feature>
<feature type="domain" description="ABC transmembrane type-1" evidence="10">
    <location>
        <begin position="167"/>
        <end position="446"/>
    </location>
</feature>
<evidence type="ECO:0000256" key="4">
    <source>
        <dbReference type="ARBA" id="ARBA00022801"/>
    </source>
</evidence>
<proteinExistence type="predicted"/>
<dbReference type="InterPro" id="IPR005074">
    <property type="entry name" value="Peptidase_C39"/>
</dbReference>
<dbReference type="InterPro" id="IPR011527">
    <property type="entry name" value="ABC1_TM_dom"/>
</dbReference>
<dbReference type="PANTHER" id="PTHR43394:SF1">
    <property type="entry name" value="ATP-BINDING CASSETTE SUB-FAMILY B MEMBER 10, MITOCHONDRIAL"/>
    <property type="match status" value="1"/>
</dbReference>
<dbReference type="CDD" id="cd18570">
    <property type="entry name" value="ABC_6TM_PCAT1_LagD_like"/>
    <property type="match status" value="1"/>
</dbReference>
<evidence type="ECO:0000313" key="13">
    <source>
        <dbReference type="Proteomes" id="UP000235564"/>
    </source>
</evidence>
<dbReference type="PROSITE" id="PS50893">
    <property type="entry name" value="ABC_TRANSPORTER_2"/>
    <property type="match status" value="1"/>
</dbReference>
<evidence type="ECO:0000313" key="12">
    <source>
        <dbReference type="EMBL" id="PMC24008.1"/>
    </source>
</evidence>
<feature type="domain" description="ABC transporter" evidence="9">
    <location>
        <begin position="481"/>
        <end position="716"/>
    </location>
</feature>
<keyword evidence="2 8" id="KW-0812">Transmembrane</keyword>
<dbReference type="Gene3D" id="1.20.1560.10">
    <property type="entry name" value="ABC transporter type 1, transmembrane domain"/>
    <property type="match status" value="1"/>
</dbReference>
<evidence type="ECO:0000256" key="2">
    <source>
        <dbReference type="ARBA" id="ARBA00022692"/>
    </source>
</evidence>
<dbReference type="InterPro" id="IPR039421">
    <property type="entry name" value="Type_1_exporter"/>
</dbReference>
<dbReference type="PANTHER" id="PTHR43394">
    <property type="entry name" value="ATP-DEPENDENT PERMEASE MDL1, MITOCHONDRIAL"/>
    <property type="match status" value="1"/>
</dbReference>
<dbReference type="SUPFAM" id="SSF90123">
    <property type="entry name" value="ABC transporter transmembrane region"/>
    <property type="match status" value="1"/>
</dbReference>
<dbReference type="PROSITE" id="PS50990">
    <property type="entry name" value="PEPTIDASE_C39"/>
    <property type="match status" value="1"/>
</dbReference>
<evidence type="ECO:0000259" key="9">
    <source>
        <dbReference type="PROSITE" id="PS50893"/>
    </source>
</evidence>
<comment type="subcellular location">
    <subcellularLocation>
        <location evidence="1">Cell membrane</location>
        <topology evidence="1">Multi-pass membrane protein</topology>
    </subcellularLocation>
</comment>
<dbReference type="InterPro" id="IPR027417">
    <property type="entry name" value="P-loop_NTPase"/>
</dbReference>
<feature type="transmembrane region" description="Helical" evidence="8">
    <location>
        <begin position="200"/>
        <end position="218"/>
    </location>
</feature>
<dbReference type="Gene3D" id="3.90.70.10">
    <property type="entry name" value="Cysteine proteinases"/>
    <property type="match status" value="1"/>
</dbReference>
<reference evidence="12 13" key="1">
    <citation type="submission" date="2017-09" db="EMBL/GenBank/DDBJ databases">
        <title>Bacterial strain isolated from the female urinary microbiota.</title>
        <authorList>
            <person name="Thomas-White K."/>
            <person name="Kumar N."/>
            <person name="Forster S."/>
            <person name="Putonti C."/>
            <person name="Lawley T."/>
            <person name="Wolfe A.J."/>
        </authorList>
    </citation>
    <scope>NUCLEOTIDE SEQUENCE [LARGE SCALE GENOMIC DNA]</scope>
    <source>
        <strain evidence="12 13">UMB0536</strain>
    </source>
</reference>
<feature type="transmembrane region" description="Helical" evidence="8">
    <location>
        <begin position="274"/>
        <end position="297"/>
    </location>
</feature>
<keyword evidence="5" id="KW-0067">ATP-binding</keyword>
<evidence type="ECO:0000256" key="6">
    <source>
        <dbReference type="ARBA" id="ARBA00022989"/>
    </source>
</evidence>
<evidence type="ECO:0000259" key="11">
    <source>
        <dbReference type="PROSITE" id="PS50990"/>
    </source>
</evidence>
<dbReference type="InterPro" id="IPR003439">
    <property type="entry name" value="ABC_transporter-like_ATP-bd"/>
</dbReference>
<feature type="transmembrane region" description="Helical" evidence="8">
    <location>
        <begin position="303"/>
        <end position="321"/>
    </location>
</feature>
<dbReference type="GO" id="GO:0008233">
    <property type="term" value="F:peptidase activity"/>
    <property type="evidence" value="ECO:0007669"/>
    <property type="project" value="InterPro"/>
</dbReference>
<keyword evidence="6 8" id="KW-1133">Transmembrane helix</keyword>
<name>A0A2N6QQF7_9BACT</name>
<dbReference type="Gene3D" id="3.40.50.300">
    <property type="entry name" value="P-loop containing nucleotide triphosphate hydrolases"/>
    <property type="match status" value="1"/>
</dbReference>
<dbReference type="PROSITE" id="PS00211">
    <property type="entry name" value="ABC_TRANSPORTER_1"/>
    <property type="match status" value="1"/>
</dbReference>
<dbReference type="GO" id="GO:0005886">
    <property type="term" value="C:plasma membrane"/>
    <property type="evidence" value="ECO:0007669"/>
    <property type="project" value="UniProtKB-SubCell"/>
</dbReference>
<feature type="domain" description="Peptidase C39" evidence="11">
    <location>
        <begin position="10"/>
        <end position="134"/>
    </location>
</feature>
<dbReference type="GO" id="GO:0016887">
    <property type="term" value="F:ATP hydrolysis activity"/>
    <property type="evidence" value="ECO:0007669"/>
    <property type="project" value="InterPro"/>
</dbReference>
<dbReference type="EMBL" id="PNGJ01000005">
    <property type="protein sequence ID" value="PMC24008.1"/>
    <property type="molecule type" value="Genomic_DNA"/>
</dbReference>
<protein>
    <submittedName>
        <fullName evidence="12">Peptidase C39</fullName>
    </submittedName>
</protein>
<keyword evidence="7 8" id="KW-0472">Membrane</keyword>
<dbReference type="SUPFAM" id="SSF52540">
    <property type="entry name" value="P-loop containing nucleoside triphosphate hydrolases"/>
    <property type="match status" value="1"/>
</dbReference>